<feature type="transmembrane region" description="Helical" evidence="2">
    <location>
        <begin position="196"/>
        <end position="215"/>
    </location>
</feature>
<comment type="caution">
    <text evidence="3">The sequence shown here is derived from an EMBL/GenBank/DDBJ whole genome shotgun (WGS) entry which is preliminary data.</text>
</comment>
<keyword evidence="2" id="KW-0472">Membrane</keyword>
<dbReference type="EMBL" id="SZZH01000001">
    <property type="protein sequence ID" value="TKV60467.1"/>
    <property type="molecule type" value="Genomic_DNA"/>
</dbReference>
<protein>
    <submittedName>
        <fullName evidence="3">Uncharacterized protein</fullName>
    </submittedName>
</protein>
<accession>A0A4U6QJ47</accession>
<feature type="region of interest" description="Disordered" evidence="1">
    <location>
        <begin position="61"/>
        <end position="150"/>
    </location>
</feature>
<evidence type="ECO:0000313" key="4">
    <source>
        <dbReference type="Proteomes" id="UP000306985"/>
    </source>
</evidence>
<sequence>MTVAPEPPEPPEDPREPNRPDGPDDADPTPGADAPGDGRSGAARSLSDDDVDALFGGIVAGLEPSMRWGLRRSDAVPDDPDPATGGAAQDHGAPGPTVTPGAAGDADAADPQTTAAHERDRRADREALERELTRRERERRAHERAQRREFRRVEREAELAAFEAHEAEVKAARDADQEHFEPPEPPPVPRPRGRTVAALLCLVAGVVLLVRPGLLTLASDAALVLSVLLLFGGAGLLVWGLRSRRDGGDDPDDGAIV</sequence>
<keyword evidence="2" id="KW-0812">Transmembrane</keyword>
<feature type="compositionally biased region" description="Low complexity" evidence="1">
    <location>
        <begin position="99"/>
        <end position="115"/>
    </location>
</feature>
<proteinExistence type="predicted"/>
<feature type="compositionally biased region" description="Basic and acidic residues" evidence="1">
    <location>
        <begin position="12"/>
        <end position="22"/>
    </location>
</feature>
<dbReference type="RefSeq" id="WP_137447771.1">
    <property type="nucleotide sequence ID" value="NZ_SZZH01000001.1"/>
</dbReference>
<feature type="compositionally biased region" description="Basic and acidic residues" evidence="1">
    <location>
        <begin position="116"/>
        <end position="150"/>
    </location>
</feature>
<dbReference type="Proteomes" id="UP000306985">
    <property type="component" value="Unassembled WGS sequence"/>
</dbReference>
<keyword evidence="4" id="KW-1185">Reference proteome</keyword>
<feature type="compositionally biased region" description="Low complexity" evidence="1">
    <location>
        <begin position="28"/>
        <end position="37"/>
    </location>
</feature>
<feature type="region of interest" description="Disordered" evidence="1">
    <location>
        <begin position="1"/>
        <end position="49"/>
    </location>
</feature>
<gene>
    <name evidence="3" type="ORF">FDO65_01795</name>
</gene>
<reference evidence="3 4" key="1">
    <citation type="submission" date="2019-05" db="EMBL/GenBank/DDBJ databases">
        <title>Nakamurella sp. N5BH11, whole genome shotgun sequence.</title>
        <authorList>
            <person name="Tuo L."/>
        </authorList>
    </citation>
    <scope>NUCLEOTIDE SEQUENCE [LARGE SCALE GENOMIC DNA]</scope>
    <source>
        <strain evidence="3 4">N5BH11</strain>
    </source>
</reference>
<evidence type="ECO:0000313" key="3">
    <source>
        <dbReference type="EMBL" id="TKV60467.1"/>
    </source>
</evidence>
<evidence type="ECO:0000256" key="2">
    <source>
        <dbReference type="SAM" id="Phobius"/>
    </source>
</evidence>
<evidence type="ECO:0000256" key="1">
    <source>
        <dbReference type="SAM" id="MobiDB-lite"/>
    </source>
</evidence>
<dbReference type="AlphaFoldDB" id="A0A4U6QJ47"/>
<feature type="transmembrane region" description="Helical" evidence="2">
    <location>
        <begin position="221"/>
        <end position="241"/>
    </location>
</feature>
<name>A0A4U6QJ47_9ACTN</name>
<organism evidence="3 4">
    <name type="scientific">Nakamurella flava</name>
    <dbReference type="NCBI Taxonomy" id="2576308"/>
    <lineage>
        <taxon>Bacteria</taxon>
        <taxon>Bacillati</taxon>
        <taxon>Actinomycetota</taxon>
        <taxon>Actinomycetes</taxon>
        <taxon>Nakamurellales</taxon>
        <taxon>Nakamurellaceae</taxon>
        <taxon>Nakamurella</taxon>
    </lineage>
</organism>
<keyword evidence="2" id="KW-1133">Transmembrane helix</keyword>
<feature type="compositionally biased region" description="Basic and acidic residues" evidence="1">
    <location>
        <begin position="167"/>
        <end position="182"/>
    </location>
</feature>
<feature type="region of interest" description="Disordered" evidence="1">
    <location>
        <begin position="167"/>
        <end position="191"/>
    </location>
</feature>